<feature type="transmembrane region" description="Helical" evidence="8">
    <location>
        <begin position="79"/>
        <end position="100"/>
    </location>
</feature>
<organism evidence="10 11">
    <name type="scientific">Nocardiopsis flavescens</name>
    <dbReference type="NCBI Taxonomy" id="758803"/>
    <lineage>
        <taxon>Bacteria</taxon>
        <taxon>Bacillati</taxon>
        <taxon>Actinomycetota</taxon>
        <taxon>Actinomycetes</taxon>
        <taxon>Streptosporangiales</taxon>
        <taxon>Nocardiopsidaceae</taxon>
        <taxon>Nocardiopsis</taxon>
    </lineage>
</organism>
<dbReference type="PROSITE" id="PS50850">
    <property type="entry name" value="MFS"/>
    <property type="match status" value="1"/>
</dbReference>
<keyword evidence="6 8" id="KW-0472">Membrane</keyword>
<dbReference type="PANTHER" id="PTHR42718">
    <property type="entry name" value="MAJOR FACILITATOR SUPERFAMILY MULTIDRUG TRANSPORTER MFSC"/>
    <property type="match status" value="1"/>
</dbReference>
<evidence type="ECO:0000256" key="5">
    <source>
        <dbReference type="ARBA" id="ARBA00022989"/>
    </source>
</evidence>
<sequence>MSSAPRGPAWFTTGVLTLCGMIVSLQQTLVIPLLPDLPEILGVSADDASWLVTATLLAGAVSTPIVARMADMYGKRRMLLLSLGVMTAGSLIAAVGGSFVPLLVGRAMQGFGASLIPVGISIMREQLPRERLAGGIALMSATLGIGGALGLPLSGVLYGAFGWTSLFWSTAAVGAVLIVFIRLAVAESPQRSPGRFDVVGALVLSVFLVCLLLALSKGASWGWGGPRVLVLGAVSVLSLALWIPLQLRTRAPMVDLRTAVLPPVLLTNVASFFAGFAMLLNSLITTQELQVPTDTGYGLALPVVTAGLLMVPGGLMMLVFSPVSSRMLNRWGGKPTLVAGLAVMGLTYAGRVLAPDSVANAVVGSTLVSVGTAISFAAMPVLIMSAVPRSETASANGVNSLVRALGTSSASALLALLFASLTVSVDGVTYPSAAGMDAALWAGAAVCVAGTAFGLFIPVRGYEAEPDPVPGPVAESGGASGSPDRAAPVPGGAGYPRPPREPTGT</sequence>
<dbReference type="OrthoDB" id="4484751at2"/>
<dbReference type="InterPro" id="IPR020846">
    <property type="entry name" value="MFS_dom"/>
</dbReference>
<keyword evidence="11" id="KW-1185">Reference proteome</keyword>
<dbReference type="InterPro" id="IPR036259">
    <property type="entry name" value="MFS_trans_sf"/>
</dbReference>
<dbReference type="Gene3D" id="1.20.1250.20">
    <property type="entry name" value="MFS general substrate transporter like domains"/>
    <property type="match status" value="2"/>
</dbReference>
<dbReference type="RefSeq" id="WP_084737418.1">
    <property type="nucleotide sequence ID" value="NZ_FQZK01000010.1"/>
</dbReference>
<evidence type="ECO:0000313" key="11">
    <source>
        <dbReference type="Proteomes" id="UP000184452"/>
    </source>
</evidence>
<dbReference type="CDD" id="cd17504">
    <property type="entry name" value="MFS_MMR_MDR_like"/>
    <property type="match status" value="1"/>
</dbReference>
<keyword evidence="2" id="KW-0813">Transport</keyword>
<dbReference type="InterPro" id="IPR011701">
    <property type="entry name" value="MFS"/>
</dbReference>
<dbReference type="SUPFAM" id="SSF103473">
    <property type="entry name" value="MFS general substrate transporter"/>
    <property type="match status" value="1"/>
</dbReference>
<evidence type="ECO:0000256" key="1">
    <source>
        <dbReference type="ARBA" id="ARBA00004651"/>
    </source>
</evidence>
<feature type="region of interest" description="Disordered" evidence="7">
    <location>
        <begin position="467"/>
        <end position="505"/>
    </location>
</feature>
<dbReference type="EMBL" id="FQZK01000010">
    <property type="protein sequence ID" value="SHJ83823.1"/>
    <property type="molecule type" value="Genomic_DNA"/>
</dbReference>
<feature type="transmembrane region" description="Helical" evidence="8">
    <location>
        <begin position="299"/>
        <end position="323"/>
    </location>
</feature>
<feature type="transmembrane region" description="Helical" evidence="8">
    <location>
        <begin position="400"/>
        <end position="419"/>
    </location>
</feature>
<dbReference type="AlphaFoldDB" id="A0A1M6MKL9"/>
<feature type="transmembrane region" description="Helical" evidence="8">
    <location>
        <begin position="198"/>
        <end position="216"/>
    </location>
</feature>
<gene>
    <name evidence="10" type="ORF">SAMN05421803_11090</name>
</gene>
<evidence type="ECO:0000259" key="9">
    <source>
        <dbReference type="PROSITE" id="PS50850"/>
    </source>
</evidence>
<feature type="domain" description="Major facilitator superfamily (MFS) profile" evidence="9">
    <location>
        <begin position="12"/>
        <end position="462"/>
    </location>
</feature>
<dbReference type="STRING" id="758803.SAMN05421803_11090"/>
<evidence type="ECO:0000256" key="2">
    <source>
        <dbReference type="ARBA" id="ARBA00022448"/>
    </source>
</evidence>
<comment type="subcellular location">
    <subcellularLocation>
        <location evidence="1">Cell membrane</location>
        <topology evidence="1">Multi-pass membrane protein</topology>
    </subcellularLocation>
</comment>
<feature type="transmembrane region" description="Helical" evidence="8">
    <location>
        <begin position="135"/>
        <end position="160"/>
    </location>
</feature>
<protein>
    <submittedName>
        <fullName evidence="10">Major Facilitator Superfamily protein</fullName>
    </submittedName>
</protein>
<dbReference type="GO" id="GO:0005886">
    <property type="term" value="C:plasma membrane"/>
    <property type="evidence" value="ECO:0007669"/>
    <property type="project" value="UniProtKB-SubCell"/>
</dbReference>
<dbReference type="Proteomes" id="UP000184452">
    <property type="component" value="Unassembled WGS sequence"/>
</dbReference>
<evidence type="ECO:0000313" key="10">
    <source>
        <dbReference type="EMBL" id="SHJ83823.1"/>
    </source>
</evidence>
<feature type="transmembrane region" description="Helical" evidence="8">
    <location>
        <begin position="228"/>
        <end position="247"/>
    </location>
</feature>
<evidence type="ECO:0000256" key="7">
    <source>
        <dbReference type="SAM" id="MobiDB-lite"/>
    </source>
</evidence>
<feature type="transmembrane region" description="Helical" evidence="8">
    <location>
        <begin position="439"/>
        <end position="457"/>
    </location>
</feature>
<dbReference type="PANTHER" id="PTHR42718:SF46">
    <property type="entry name" value="BLR6921 PROTEIN"/>
    <property type="match status" value="1"/>
</dbReference>
<keyword evidence="4 8" id="KW-0812">Transmembrane</keyword>
<reference evidence="10 11" key="1">
    <citation type="submission" date="2016-11" db="EMBL/GenBank/DDBJ databases">
        <authorList>
            <person name="Jaros S."/>
            <person name="Januszkiewicz K."/>
            <person name="Wedrychowicz H."/>
        </authorList>
    </citation>
    <scope>NUCLEOTIDE SEQUENCE [LARGE SCALE GENOMIC DNA]</scope>
    <source>
        <strain evidence="10 11">CGMCC 4.5723</strain>
    </source>
</reference>
<evidence type="ECO:0000256" key="6">
    <source>
        <dbReference type="ARBA" id="ARBA00023136"/>
    </source>
</evidence>
<name>A0A1M6MKL9_9ACTN</name>
<feature type="transmembrane region" description="Helical" evidence="8">
    <location>
        <begin position="259"/>
        <end position="279"/>
    </location>
</feature>
<proteinExistence type="predicted"/>
<evidence type="ECO:0000256" key="8">
    <source>
        <dbReference type="SAM" id="Phobius"/>
    </source>
</evidence>
<evidence type="ECO:0000256" key="4">
    <source>
        <dbReference type="ARBA" id="ARBA00022692"/>
    </source>
</evidence>
<dbReference type="Pfam" id="PF07690">
    <property type="entry name" value="MFS_1"/>
    <property type="match status" value="1"/>
</dbReference>
<feature type="transmembrane region" description="Helical" evidence="8">
    <location>
        <begin position="366"/>
        <end position="388"/>
    </location>
</feature>
<keyword evidence="5 8" id="KW-1133">Transmembrane helix</keyword>
<accession>A0A1M6MKL9</accession>
<feature type="transmembrane region" description="Helical" evidence="8">
    <location>
        <begin position="48"/>
        <end position="67"/>
    </location>
</feature>
<keyword evidence="3" id="KW-1003">Cell membrane</keyword>
<dbReference type="GO" id="GO:0022857">
    <property type="term" value="F:transmembrane transporter activity"/>
    <property type="evidence" value="ECO:0007669"/>
    <property type="project" value="InterPro"/>
</dbReference>
<evidence type="ECO:0000256" key="3">
    <source>
        <dbReference type="ARBA" id="ARBA00022475"/>
    </source>
</evidence>
<feature type="transmembrane region" description="Helical" evidence="8">
    <location>
        <begin position="166"/>
        <end position="186"/>
    </location>
</feature>